<reference evidence="3 4" key="1">
    <citation type="submission" date="2023-09" db="EMBL/GenBank/DDBJ databases">
        <title>Nesidiocoris tenuis whole genome shotgun sequence.</title>
        <authorList>
            <person name="Shibata T."/>
            <person name="Shimoda M."/>
            <person name="Kobayashi T."/>
            <person name="Uehara T."/>
        </authorList>
    </citation>
    <scope>NUCLEOTIDE SEQUENCE [LARGE SCALE GENOMIC DNA]</scope>
    <source>
        <strain evidence="3 4">Japan</strain>
    </source>
</reference>
<dbReference type="PANTHER" id="PTHR10773:SF19">
    <property type="match status" value="1"/>
</dbReference>
<evidence type="ECO:0000259" key="2">
    <source>
        <dbReference type="Pfam" id="PF25273"/>
    </source>
</evidence>
<name>A0ABN7AHX0_9HEMI</name>
<organism evidence="3 4">
    <name type="scientific">Nesidiocoris tenuis</name>
    <dbReference type="NCBI Taxonomy" id="355587"/>
    <lineage>
        <taxon>Eukaryota</taxon>
        <taxon>Metazoa</taxon>
        <taxon>Ecdysozoa</taxon>
        <taxon>Arthropoda</taxon>
        <taxon>Hexapoda</taxon>
        <taxon>Insecta</taxon>
        <taxon>Pterygota</taxon>
        <taxon>Neoptera</taxon>
        <taxon>Paraneoptera</taxon>
        <taxon>Hemiptera</taxon>
        <taxon>Heteroptera</taxon>
        <taxon>Panheteroptera</taxon>
        <taxon>Cimicomorpha</taxon>
        <taxon>Miridae</taxon>
        <taxon>Dicyphina</taxon>
        <taxon>Nesidiocoris</taxon>
    </lineage>
</organism>
<feature type="region of interest" description="Disordered" evidence="1">
    <location>
        <begin position="583"/>
        <end position="607"/>
    </location>
</feature>
<protein>
    <submittedName>
        <fullName evidence="3">Transposon protein</fullName>
    </submittedName>
</protein>
<evidence type="ECO:0000313" key="4">
    <source>
        <dbReference type="Proteomes" id="UP001307889"/>
    </source>
</evidence>
<dbReference type="Proteomes" id="UP001307889">
    <property type="component" value="Chromosome 3"/>
</dbReference>
<dbReference type="PANTHER" id="PTHR10773">
    <property type="entry name" value="DNA-DIRECTED RNA POLYMERASES I, II, AND III SUBUNIT RPABC2"/>
    <property type="match status" value="1"/>
</dbReference>
<sequence>MDGTVGKLNCGSKKRRAKWLDVRKSERDKNYADSDPNLVLLKRKAKPCDHLSKNFKCTSLKWSDIALNREAFYSKNGKVNQDLYLTQHLSAYEPERRRVQQPKVKRNVSVSYFMKTSDSNKMVQVCKGFFCFAFGISSHRVLAVGKRISTGSLPKEKRGGDHKSYRFTKQREAVREFIRKLKCTESHYGRNKSARVYLPAGTSVRKLLNAYNEAAQPGSQVQFSFFYKILTRDFNIGVSSPATDVCGTCTRLKSEIQVAQAGEQAKQNLIMELRVHKLRAKAFYELMKEAESMSNSIAFVFDLQQVHPLPKTPIGDAFYRRQIAFYTFCCVGINSLNPTFYTWTEVQGGRGAVQIGSCLLHHLNNLQFEGNVEKILLFCDGCGGQNKNSHILHTLSYWLQNKSPSHVQSVQLTFPVRGHSFLPADRVFGRAERILKNIPVITTPEQYEAAYSQVGRVVKLGEDWQMLDVKDLQETYSKANGISQAKRIFIKKFKDRSGGHTTRVKFQANFRYESNTEPFRSIVKRGRKERSVNAPPLLPLGRSLTKEKKKDVEYLLETHFGRKWKELPELRWYLPILFGGDEEQAEQEEQGDEPCSCLDEESPSIHV</sequence>
<accession>A0ABN7AHX0</accession>
<evidence type="ECO:0000256" key="1">
    <source>
        <dbReference type="SAM" id="MobiDB-lite"/>
    </source>
</evidence>
<dbReference type="EMBL" id="AP028911">
    <property type="protein sequence ID" value="BES91839.1"/>
    <property type="molecule type" value="Genomic_DNA"/>
</dbReference>
<evidence type="ECO:0000313" key="3">
    <source>
        <dbReference type="EMBL" id="BES91839.1"/>
    </source>
</evidence>
<gene>
    <name evidence="3" type="ORF">NTJ_04648</name>
</gene>
<keyword evidence="4" id="KW-1185">Reference proteome</keyword>
<proteinExistence type="predicted"/>
<dbReference type="Pfam" id="PF25273">
    <property type="entry name" value="DUF7869"/>
    <property type="match status" value="1"/>
</dbReference>
<dbReference type="InterPro" id="IPR057191">
    <property type="entry name" value="DUF7869"/>
</dbReference>
<feature type="domain" description="DUF7869" evidence="2">
    <location>
        <begin position="357"/>
        <end position="498"/>
    </location>
</feature>